<sequence>MPRNDRTQLSAAATDALETLDEPIDRAEGLSREEAATVLTDDGFDAVDADVFLDELLSKGYLYAVNDELHVTPT</sequence>
<reference evidence="1 2" key="1">
    <citation type="submission" date="2019-12" db="EMBL/GenBank/DDBJ databases">
        <title>Halocatena pleomorpha gen. nov. sp. nov., an extremely halophilic archaeon of family Halobacteriaceae isolated from saltpan soil.</title>
        <authorList>
            <person name="Pal Y."/>
            <person name="Verma A."/>
            <person name="Krishnamurthi S."/>
            <person name="Kumar P."/>
        </authorList>
    </citation>
    <scope>NUCLEOTIDE SEQUENCE [LARGE SCALE GENOMIC DNA]</scope>
    <source>
        <strain evidence="1 2">JCM 16495</strain>
    </source>
</reference>
<dbReference type="Proteomes" id="UP000451471">
    <property type="component" value="Unassembled WGS sequence"/>
</dbReference>
<accession>A0A6B0GNS4</accession>
<protein>
    <recommendedName>
        <fullName evidence="3">MarR family transcriptional regulator</fullName>
    </recommendedName>
</protein>
<evidence type="ECO:0000313" key="1">
    <source>
        <dbReference type="EMBL" id="MWG33785.1"/>
    </source>
</evidence>
<name>A0A6B0GNS4_9EURY</name>
<evidence type="ECO:0008006" key="3">
    <source>
        <dbReference type="Google" id="ProtNLM"/>
    </source>
</evidence>
<keyword evidence="2" id="KW-1185">Reference proteome</keyword>
<dbReference type="RefSeq" id="WP_158203505.1">
    <property type="nucleotide sequence ID" value="NZ_WSZK01000010.1"/>
</dbReference>
<comment type="caution">
    <text evidence="1">The sequence shown here is derived from an EMBL/GenBank/DDBJ whole genome shotgun (WGS) entry which is preliminary data.</text>
</comment>
<proteinExistence type="predicted"/>
<evidence type="ECO:0000313" key="2">
    <source>
        <dbReference type="Proteomes" id="UP000451471"/>
    </source>
</evidence>
<gene>
    <name evidence="1" type="ORF">GQS65_04625</name>
</gene>
<dbReference type="OrthoDB" id="302271at2157"/>
<dbReference type="EMBL" id="WSZK01000010">
    <property type="protein sequence ID" value="MWG33785.1"/>
    <property type="molecule type" value="Genomic_DNA"/>
</dbReference>
<organism evidence="1 2">
    <name type="scientific">Halomarina oriensis</name>
    <dbReference type="NCBI Taxonomy" id="671145"/>
    <lineage>
        <taxon>Archaea</taxon>
        <taxon>Methanobacteriati</taxon>
        <taxon>Methanobacteriota</taxon>
        <taxon>Stenosarchaea group</taxon>
        <taxon>Halobacteria</taxon>
        <taxon>Halobacteriales</taxon>
        <taxon>Natronomonadaceae</taxon>
        <taxon>Halomarina</taxon>
    </lineage>
</organism>
<dbReference type="AlphaFoldDB" id="A0A6B0GNS4"/>